<dbReference type="InterPro" id="IPR023780">
    <property type="entry name" value="Chromo_domain"/>
</dbReference>
<protein>
    <recommendedName>
        <fullName evidence="4">Chromo domain-containing protein</fullName>
    </recommendedName>
</protein>
<reference evidence="5" key="1">
    <citation type="submission" date="2021-02" db="EMBL/GenBank/DDBJ databases">
        <authorList>
            <person name="Nowell W R."/>
        </authorList>
    </citation>
    <scope>NUCLEOTIDE SEQUENCE</scope>
</reference>
<dbReference type="Pfam" id="PF00385">
    <property type="entry name" value="Chromo"/>
    <property type="match status" value="1"/>
</dbReference>
<comment type="caution">
    <text evidence="5">The sequence shown here is derived from an EMBL/GenBank/DDBJ whole genome shotgun (WGS) entry which is preliminary data.</text>
</comment>
<evidence type="ECO:0000256" key="1">
    <source>
        <dbReference type="ARBA" id="ARBA00004123"/>
    </source>
</evidence>
<dbReference type="SUPFAM" id="SSF54160">
    <property type="entry name" value="Chromo domain-like"/>
    <property type="match status" value="2"/>
</dbReference>
<dbReference type="PROSITE" id="PS50013">
    <property type="entry name" value="CHROMO_2"/>
    <property type="match status" value="1"/>
</dbReference>
<dbReference type="CDD" id="cd00034">
    <property type="entry name" value="CSD"/>
    <property type="match status" value="1"/>
</dbReference>
<dbReference type="PROSITE" id="PS00598">
    <property type="entry name" value="CHROMO_1"/>
    <property type="match status" value="1"/>
</dbReference>
<evidence type="ECO:0000256" key="3">
    <source>
        <dbReference type="SAM" id="MobiDB-lite"/>
    </source>
</evidence>
<dbReference type="Gene3D" id="2.40.50.40">
    <property type="match status" value="2"/>
</dbReference>
<sequence>MADDIYVVEKIISRRVTESGQVEYFLKWFGYDEADATWEPEENVFCKDLIEQYEYRRKINDECKQILERICDEVQSSLEIGNLNNSVAHRDKYFVSATPASPTATGDSEEQEINDNFLKTFDRNLITDLLSDHSLQNEQENGGSGLDSKYQCSKRSNTTPLTRKKKLRPASVENITDEIPPQPTNMDTEPIDYLSLGPERIISITRSRTATHELEFLLKCTRCPSKLYFIPNDKAKELIPDLLIDFYERHINWFIDRPSSRQKLQKQKF</sequence>
<dbReference type="InterPro" id="IPR051219">
    <property type="entry name" value="Heterochromatin_chromo-domain"/>
</dbReference>
<dbReference type="AlphaFoldDB" id="A0A814J559"/>
<dbReference type="InterPro" id="IPR016197">
    <property type="entry name" value="Chromo-like_dom_sf"/>
</dbReference>
<dbReference type="Proteomes" id="UP000663828">
    <property type="component" value="Unassembled WGS sequence"/>
</dbReference>
<feature type="region of interest" description="Disordered" evidence="3">
    <location>
        <begin position="136"/>
        <end position="170"/>
    </location>
</feature>
<keyword evidence="6" id="KW-1185">Reference proteome</keyword>
<organism evidence="5 6">
    <name type="scientific">Adineta ricciae</name>
    <name type="common">Rotifer</name>
    <dbReference type="NCBI Taxonomy" id="249248"/>
    <lineage>
        <taxon>Eukaryota</taxon>
        <taxon>Metazoa</taxon>
        <taxon>Spiralia</taxon>
        <taxon>Gnathifera</taxon>
        <taxon>Rotifera</taxon>
        <taxon>Eurotatoria</taxon>
        <taxon>Bdelloidea</taxon>
        <taxon>Adinetida</taxon>
        <taxon>Adinetidae</taxon>
        <taxon>Adineta</taxon>
    </lineage>
</organism>
<dbReference type="SMART" id="SM00298">
    <property type="entry name" value="CHROMO"/>
    <property type="match status" value="1"/>
</dbReference>
<dbReference type="InterPro" id="IPR023779">
    <property type="entry name" value="Chromodomain_CS"/>
</dbReference>
<evidence type="ECO:0000313" key="6">
    <source>
        <dbReference type="Proteomes" id="UP000663828"/>
    </source>
</evidence>
<feature type="compositionally biased region" description="Polar residues" evidence="3">
    <location>
        <begin position="150"/>
        <end position="161"/>
    </location>
</feature>
<dbReference type="GO" id="GO:0005634">
    <property type="term" value="C:nucleus"/>
    <property type="evidence" value="ECO:0007669"/>
    <property type="project" value="UniProtKB-SubCell"/>
</dbReference>
<dbReference type="InterPro" id="IPR000953">
    <property type="entry name" value="Chromo/chromo_shadow_dom"/>
</dbReference>
<evidence type="ECO:0000259" key="4">
    <source>
        <dbReference type="PROSITE" id="PS50013"/>
    </source>
</evidence>
<evidence type="ECO:0000313" key="5">
    <source>
        <dbReference type="EMBL" id="CAF1030822.1"/>
    </source>
</evidence>
<feature type="domain" description="Chromo" evidence="4">
    <location>
        <begin position="6"/>
        <end position="65"/>
    </location>
</feature>
<name>A0A814J559_ADIRI</name>
<dbReference type="PRINTS" id="PR00504">
    <property type="entry name" value="CHROMODOMAIN"/>
</dbReference>
<dbReference type="InterPro" id="IPR008251">
    <property type="entry name" value="Chromo_shadow_dom"/>
</dbReference>
<dbReference type="EMBL" id="CAJNOR010000892">
    <property type="protein sequence ID" value="CAF1030822.1"/>
    <property type="molecule type" value="Genomic_DNA"/>
</dbReference>
<dbReference type="Pfam" id="PF01393">
    <property type="entry name" value="Chromo_shadow"/>
    <property type="match status" value="1"/>
</dbReference>
<dbReference type="GO" id="GO:0000792">
    <property type="term" value="C:heterochromatin"/>
    <property type="evidence" value="ECO:0007669"/>
    <property type="project" value="UniProtKB-ARBA"/>
</dbReference>
<comment type="subcellular location">
    <subcellularLocation>
        <location evidence="1">Nucleus</location>
    </subcellularLocation>
</comment>
<keyword evidence="2" id="KW-0539">Nucleus</keyword>
<proteinExistence type="predicted"/>
<accession>A0A814J559</accession>
<evidence type="ECO:0000256" key="2">
    <source>
        <dbReference type="ARBA" id="ARBA00023242"/>
    </source>
</evidence>
<gene>
    <name evidence="5" type="ORF">XAT740_LOCUS14740</name>
</gene>
<dbReference type="InterPro" id="IPR017984">
    <property type="entry name" value="Chromo_dom_subgr"/>
</dbReference>
<dbReference type="PANTHER" id="PTHR22812">
    <property type="entry name" value="CHROMOBOX PROTEIN"/>
    <property type="match status" value="1"/>
</dbReference>